<dbReference type="GO" id="GO:0016853">
    <property type="term" value="F:isomerase activity"/>
    <property type="evidence" value="ECO:0007669"/>
    <property type="project" value="UniProtKB-KW"/>
</dbReference>
<comment type="similarity">
    <text evidence="2">Belongs to the NAD(P)-dependent epimerase/dehydratase family. Dihydroflavonol-4-reductase subfamily.</text>
</comment>
<evidence type="ECO:0000313" key="5">
    <source>
        <dbReference type="Proteomes" id="UP000504638"/>
    </source>
</evidence>
<evidence type="ECO:0000313" key="6">
    <source>
        <dbReference type="RefSeq" id="XP_033533171.1"/>
    </source>
</evidence>
<evidence type="ECO:0000256" key="2">
    <source>
        <dbReference type="ARBA" id="ARBA00023445"/>
    </source>
</evidence>
<dbReference type="InterPro" id="IPR001509">
    <property type="entry name" value="Epimerase_deHydtase"/>
</dbReference>
<dbReference type="PANTHER" id="PTHR10366">
    <property type="entry name" value="NAD DEPENDENT EPIMERASE/DEHYDRATASE"/>
    <property type="match status" value="1"/>
</dbReference>
<dbReference type="GeneID" id="54421321"/>
<dbReference type="EMBL" id="ML975161">
    <property type="protein sequence ID" value="KAF1811540.1"/>
    <property type="molecule type" value="Genomic_DNA"/>
</dbReference>
<sequence>MQEIVLITGATGFIGFKTLLLALEAGHTVRAVIRKPEQAQKLKTHVKIVPHTDRLEFAVVPDLTKDGALDHVLVDVMAILHIASPLDRAADDYERNIISPAVGMITSLLNSAIKVPTIKRLIITSSMTTLIPFEWFAKPEGRIYTAKDRNLNPRRSVSLPMEAYWTSKALARNAVHDFVETRKPHFETIQMLPGVVMGSDDRASSTADLRNHTNQWALRLSPILGEKRTDSMVGVPVDLTDVARAQVEAINPSIPGNVDYTLCAESPEGIVWDSMNEVAKKYFPDRVGSEEMPLGGTLPTMTWRVDARETEQVFGWKFSTFEEMMKGVFEQYLELVDAER</sequence>
<dbReference type="PANTHER" id="PTHR10366:SF812">
    <property type="entry name" value="VPS9 DOMAIN-CONTAINING PROTEIN"/>
    <property type="match status" value="1"/>
</dbReference>
<keyword evidence="5" id="KW-1185">Reference proteome</keyword>
<name>A0A6G1G0T9_9PEZI</name>
<evidence type="ECO:0000256" key="1">
    <source>
        <dbReference type="ARBA" id="ARBA00023002"/>
    </source>
</evidence>
<evidence type="ECO:0000259" key="3">
    <source>
        <dbReference type="Pfam" id="PF01370"/>
    </source>
</evidence>
<organism evidence="4">
    <name type="scientific">Eremomyces bilateralis CBS 781.70</name>
    <dbReference type="NCBI Taxonomy" id="1392243"/>
    <lineage>
        <taxon>Eukaryota</taxon>
        <taxon>Fungi</taxon>
        <taxon>Dikarya</taxon>
        <taxon>Ascomycota</taxon>
        <taxon>Pezizomycotina</taxon>
        <taxon>Dothideomycetes</taxon>
        <taxon>Dothideomycetes incertae sedis</taxon>
        <taxon>Eremomycetales</taxon>
        <taxon>Eremomycetaceae</taxon>
        <taxon>Eremomyces</taxon>
    </lineage>
</organism>
<reference evidence="6" key="3">
    <citation type="submission" date="2025-04" db="UniProtKB">
        <authorList>
            <consortium name="RefSeq"/>
        </authorList>
    </citation>
    <scope>IDENTIFICATION</scope>
    <source>
        <strain evidence="6">CBS 781.70</strain>
    </source>
</reference>
<dbReference type="Gene3D" id="3.40.50.720">
    <property type="entry name" value="NAD(P)-binding Rossmann-like Domain"/>
    <property type="match status" value="1"/>
</dbReference>
<dbReference type="Proteomes" id="UP000504638">
    <property type="component" value="Unplaced"/>
</dbReference>
<dbReference type="InterPro" id="IPR036291">
    <property type="entry name" value="NAD(P)-bd_dom_sf"/>
</dbReference>
<reference evidence="6" key="2">
    <citation type="submission" date="2020-04" db="EMBL/GenBank/DDBJ databases">
        <authorList>
            <consortium name="NCBI Genome Project"/>
        </authorList>
    </citation>
    <scope>NUCLEOTIDE SEQUENCE</scope>
    <source>
        <strain evidence="6">CBS 781.70</strain>
    </source>
</reference>
<dbReference type="OrthoDB" id="2735536at2759"/>
<dbReference type="AlphaFoldDB" id="A0A6G1G0T9"/>
<feature type="domain" description="NAD-dependent epimerase/dehydratase" evidence="3">
    <location>
        <begin position="5"/>
        <end position="181"/>
    </location>
</feature>
<dbReference type="SUPFAM" id="SSF51735">
    <property type="entry name" value="NAD(P)-binding Rossmann-fold domains"/>
    <property type="match status" value="1"/>
</dbReference>
<gene>
    <name evidence="4 6" type="ORF">P152DRAFT_467156</name>
</gene>
<dbReference type="GO" id="GO:0016616">
    <property type="term" value="F:oxidoreductase activity, acting on the CH-OH group of donors, NAD or NADP as acceptor"/>
    <property type="evidence" value="ECO:0007669"/>
    <property type="project" value="TreeGrafter"/>
</dbReference>
<keyword evidence="4" id="KW-0413">Isomerase</keyword>
<proteinExistence type="inferred from homology"/>
<keyword evidence="1" id="KW-0560">Oxidoreductase</keyword>
<protein>
    <submittedName>
        <fullName evidence="4 6">3-beta hydroxysteroid dehydrogenase/isomerase</fullName>
    </submittedName>
</protein>
<dbReference type="Pfam" id="PF01370">
    <property type="entry name" value="Epimerase"/>
    <property type="match status" value="1"/>
</dbReference>
<dbReference type="RefSeq" id="XP_033533171.1">
    <property type="nucleotide sequence ID" value="XM_033680751.1"/>
</dbReference>
<evidence type="ECO:0000313" key="4">
    <source>
        <dbReference type="EMBL" id="KAF1811540.1"/>
    </source>
</evidence>
<reference evidence="4 6" key="1">
    <citation type="submission" date="2020-01" db="EMBL/GenBank/DDBJ databases">
        <authorList>
            <consortium name="DOE Joint Genome Institute"/>
            <person name="Haridas S."/>
            <person name="Albert R."/>
            <person name="Binder M."/>
            <person name="Bloem J."/>
            <person name="Labutti K."/>
            <person name="Salamov A."/>
            <person name="Andreopoulos B."/>
            <person name="Baker S.E."/>
            <person name="Barry K."/>
            <person name="Bills G."/>
            <person name="Bluhm B.H."/>
            <person name="Cannon C."/>
            <person name="Castanera R."/>
            <person name="Culley D.E."/>
            <person name="Daum C."/>
            <person name="Ezra D."/>
            <person name="Gonzalez J.B."/>
            <person name="Henrissat B."/>
            <person name="Kuo A."/>
            <person name="Liang C."/>
            <person name="Lipzen A."/>
            <person name="Lutzoni F."/>
            <person name="Magnuson J."/>
            <person name="Mondo S."/>
            <person name="Nolan M."/>
            <person name="Ohm R."/>
            <person name="Pangilinan J."/>
            <person name="Park H.-J."/>
            <person name="Ramirez L."/>
            <person name="Alfaro M."/>
            <person name="Sun H."/>
            <person name="Tritt A."/>
            <person name="Yoshinaga Y."/>
            <person name="Zwiers L.-H."/>
            <person name="Turgeon B.G."/>
            <person name="Goodwin S.B."/>
            <person name="Spatafora J.W."/>
            <person name="Crous P.W."/>
            <person name="Grigoriev I.V."/>
        </authorList>
    </citation>
    <scope>NUCLEOTIDE SEQUENCE</scope>
    <source>
        <strain evidence="4 6">CBS 781.70</strain>
    </source>
</reference>
<dbReference type="InterPro" id="IPR050425">
    <property type="entry name" value="NAD(P)_dehydrat-like"/>
</dbReference>
<accession>A0A6G1G0T9</accession>